<dbReference type="SMART" id="SM00355">
    <property type="entry name" value="ZnF_C2H2"/>
    <property type="match status" value="5"/>
</dbReference>
<dbReference type="PROSITE" id="PS00028">
    <property type="entry name" value="ZINC_FINGER_C2H2_1"/>
    <property type="match status" value="4"/>
</dbReference>
<sequence>MQQNLKKNGIDERKVTREATTRKAMIEVLESQDGSRMKERKKTNLHGWTLLVKPQPFYGLNVPGSKKVEKVWKSIEQIIPIPKVQKEDPLPKYICNACREQIESIEKFQQLCEQTQILLWKQYILTGDCLDKSIRKKRHETQHSGIEENHQVKLLLNRLEKTGISVNKLSPSLWKHISDCYSGADYCSAVSKGIVTQLVQLPAVKVFRLPIGGKIKRLKSNLCNVIQETTPKSKFTHQDNGQDIIKVTKNTCKTKKRTKPCVDTSFGTAQQSTLENLDHSNAQLDSNHDTLSNPVIEQSLHVRSNACTKSATPPPLDLEDFELECVLPKFVITKDNPILTGSKDSDQEVSNESNHCPERSTSPIQKSIVQCSDSTEHIEMVSTKEESIDIVEDIYEPEFVSVSEDFDQKLTPDFNITAKTEKETEFVDVGEIFDNKSTTKPCDIPLVREESHFIIVDTASQAIKTESIWDGNSFELLEARSNDSNILDKAHTDVPPTGLVNGNDAERIIDYTDTNDNIESGPLDNCDKPTFSVSSSLWQKHIGNASLPRANLLDSVLEHEINQDIPTAQKRSGAIDVQPVVPLKTRKIAPKKIPIQQLMYNATNPNNSGLQKDVITVIEGFSQPISQQRSIVAPQTKIQQDTIIKSNNLNQKSLKSLYTLNNIKQPSLDNLQSPVVASVASQASTMARSSWHVVQKDCDEMLPTVLPHTLGMQITNETVNPSEDVTKASAHHLSFQKKPSSLTPITTDIGTTVIIPSDSDNCRNIVSSQSSVETDIYRQEADDLFYNIYSSSSTISNSKSLKRVELENNPILENTMDDDNNDNDNDNGWESYENNFEDENQHNSNIETCGQVDVQIGDSENYEKYILRSENKIICKLCEKSFEQNEEYKSHVKLHLKASHFFCRKCKIDVPIISFLNFHLNSCMKTLPPKDLVVLSSDDEPEPTPEANYKCKVCGEKFGFRINLKYHKETHINNKAKYTFLCPLCGQAFKTKNDFRFHKSQHHNSDTNSHVCNECGQTFKLLIELELHKSEQHKQKLTCPYCPTTFSLSSSLKTHMSEHHIVNTSEVINIGD</sequence>
<keyword evidence="6" id="KW-0539">Nucleus</keyword>
<organism evidence="10">
    <name type="scientific">Timema poppense</name>
    <name type="common">Walking stick</name>
    <dbReference type="NCBI Taxonomy" id="170557"/>
    <lineage>
        <taxon>Eukaryota</taxon>
        <taxon>Metazoa</taxon>
        <taxon>Ecdysozoa</taxon>
        <taxon>Arthropoda</taxon>
        <taxon>Hexapoda</taxon>
        <taxon>Insecta</taxon>
        <taxon>Pterygota</taxon>
        <taxon>Neoptera</taxon>
        <taxon>Polyneoptera</taxon>
        <taxon>Phasmatodea</taxon>
        <taxon>Timematodea</taxon>
        <taxon>Timematoidea</taxon>
        <taxon>Timematidae</taxon>
        <taxon>Timema</taxon>
    </lineage>
</organism>
<reference evidence="10" key="1">
    <citation type="submission" date="2020-11" db="EMBL/GenBank/DDBJ databases">
        <authorList>
            <person name="Tran Van P."/>
        </authorList>
    </citation>
    <scope>NUCLEOTIDE SEQUENCE</scope>
</reference>
<dbReference type="PANTHER" id="PTHR24406">
    <property type="entry name" value="TRANSCRIPTIONAL REPRESSOR CTCFL-RELATED"/>
    <property type="match status" value="1"/>
</dbReference>
<feature type="region of interest" description="Disordered" evidence="8">
    <location>
        <begin position="337"/>
        <end position="366"/>
    </location>
</feature>
<name>A0A7R9CIC4_TIMPO</name>
<evidence type="ECO:0000313" key="10">
    <source>
        <dbReference type="EMBL" id="CAD7395912.1"/>
    </source>
</evidence>
<dbReference type="GO" id="GO:0005634">
    <property type="term" value="C:nucleus"/>
    <property type="evidence" value="ECO:0007669"/>
    <property type="project" value="UniProtKB-SubCell"/>
</dbReference>
<feature type="domain" description="C2H2-type" evidence="9">
    <location>
        <begin position="1010"/>
        <end position="1038"/>
    </location>
</feature>
<evidence type="ECO:0000256" key="4">
    <source>
        <dbReference type="ARBA" id="ARBA00022771"/>
    </source>
</evidence>
<dbReference type="InterPro" id="IPR013087">
    <property type="entry name" value="Znf_C2H2_type"/>
</dbReference>
<feature type="compositionally biased region" description="Polar residues" evidence="8">
    <location>
        <begin position="348"/>
        <end position="366"/>
    </location>
</feature>
<dbReference type="GO" id="GO:0008270">
    <property type="term" value="F:zinc ion binding"/>
    <property type="evidence" value="ECO:0007669"/>
    <property type="project" value="UniProtKB-KW"/>
</dbReference>
<gene>
    <name evidence="10" type="ORF">TPSB3V08_LOCUS389</name>
</gene>
<dbReference type="PROSITE" id="PS50157">
    <property type="entry name" value="ZINC_FINGER_C2H2_2"/>
    <property type="match status" value="5"/>
</dbReference>
<keyword evidence="4 7" id="KW-0863">Zinc-finger</keyword>
<dbReference type="EMBL" id="OD000126">
    <property type="protein sequence ID" value="CAD7395912.1"/>
    <property type="molecule type" value="Genomic_DNA"/>
</dbReference>
<dbReference type="InterPro" id="IPR036236">
    <property type="entry name" value="Znf_C2H2_sf"/>
</dbReference>
<keyword evidence="5" id="KW-0862">Zinc</keyword>
<feature type="region of interest" description="Disordered" evidence="8">
    <location>
        <begin position="812"/>
        <end position="832"/>
    </location>
</feature>
<protein>
    <recommendedName>
        <fullName evidence="9">C2H2-type domain-containing protein</fullName>
    </recommendedName>
</protein>
<evidence type="ECO:0000256" key="8">
    <source>
        <dbReference type="SAM" id="MobiDB-lite"/>
    </source>
</evidence>
<dbReference type="SUPFAM" id="SSF57716">
    <property type="entry name" value="Glucocorticoid receptor-like (DNA-binding domain)"/>
    <property type="match status" value="1"/>
</dbReference>
<evidence type="ECO:0000256" key="2">
    <source>
        <dbReference type="ARBA" id="ARBA00022723"/>
    </source>
</evidence>
<dbReference type="SUPFAM" id="SSF57667">
    <property type="entry name" value="beta-beta-alpha zinc fingers"/>
    <property type="match status" value="3"/>
</dbReference>
<accession>A0A7R9CIC4</accession>
<comment type="subcellular location">
    <subcellularLocation>
        <location evidence="1">Nucleus</location>
    </subcellularLocation>
</comment>
<evidence type="ECO:0000256" key="1">
    <source>
        <dbReference type="ARBA" id="ARBA00004123"/>
    </source>
</evidence>
<dbReference type="AlphaFoldDB" id="A0A7R9CIC4"/>
<feature type="domain" description="C2H2-type" evidence="9">
    <location>
        <begin position="949"/>
        <end position="976"/>
    </location>
</feature>
<evidence type="ECO:0000256" key="5">
    <source>
        <dbReference type="ARBA" id="ARBA00022833"/>
    </source>
</evidence>
<dbReference type="InterPro" id="IPR050888">
    <property type="entry name" value="ZnF_C2H2-type_TF"/>
</dbReference>
<evidence type="ECO:0000256" key="6">
    <source>
        <dbReference type="ARBA" id="ARBA00023242"/>
    </source>
</evidence>
<evidence type="ECO:0000256" key="3">
    <source>
        <dbReference type="ARBA" id="ARBA00022737"/>
    </source>
</evidence>
<feature type="domain" description="C2H2-type" evidence="9">
    <location>
        <begin position="873"/>
        <end position="895"/>
    </location>
</feature>
<feature type="domain" description="C2H2-type" evidence="9">
    <location>
        <begin position="1037"/>
        <end position="1059"/>
    </location>
</feature>
<feature type="compositionally biased region" description="Acidic residues" evidence="8">
    <location>
        <begin position="815"/>
        <end position="827"/>
    </location>
</feature>
<keyword evidence="2" id="KW-0479">Metal-binding</keyword>
<feature type="domain" description="C2H2-type" evidence="9">
    <location>
        <begin position="980"/>
        <end position="1007"/>
    </location>
</feature>
<dbReference type="Pfam" id="PF00096">
    <property type="entry name" value="zf-C2H2"/>
    <property type="match status" value="2"/>
</dbReference>
<dbReference type="Gene3D" id="3.30.160.60">
    <property type="entry name" value="Classic Zinc Finger"/>
    <property type="match status" value="4"/>
</dbReference>
<dbReference type="Gene3D" id="3.40.1800.20">
    <property type="match status" value="1"/>
</dbReference>
<proteinExistence type="predicted"/>
<evidence type="ECO:0000259" key="9">
    <source>
        <dbReference type="PROSITE" id="PS50157"/>
    </source>
</evidence>
<evidence type="ECO:0000256" key="7">
    <source>
        <dbReference type="PROSITE-ProRule" id="PRU00042"/>
    </source>
</evidence>
<keyword evidence="3" id="KW-0677">Repeat</keyword>